<feature type="compositionally biased region" description="Low complexity" evidence="1">
    <location>
        <begin position="267"/>
        <end position="302"/>
    </location>
</feature>
<feature type="region of interest" description="Disordered" evidence="1">
    <location>
        <begin position="155"/>
        <end position="302"/>
    </location>
</feature>
<dbReference type="PANTHER" id="PTHR38046:SF1">
    <property type="entry name" value="CRYPTIC LOCI REGULATOR 2"/>
    <property type="match status" value="1"/>
</dbReference>
<proteinExistence type="predicted"/>
<evidence type="ECO:0000256" key="1">
    <source>
        <dbReference type="SAM" id="MobiDB-lite"/>
    </source>
</evidence>
<organism evidence="4 5">
    <name type="scientific">Cladobotryum mycophilum</name>
    <dbReference type="NCBI Taxonomy" id="491253"/>
    <lineage>
        <taxon>Eukaryota</taxon>
        <taxon>Fungi</taxon>
        <taxon>Dikarya</taxon>
        <taxon>Ascomycota</taxon>
        <taxon>Pezizomycotina</taxon>
        <taxon>Sordariomycetes</taxon>
        <taxon>Hypocreomycetidae</taxon>
        <taxon>Hypocreales</taxon>
        <taxon>Hypocreaceae</taxon>
        <taxon>Cladobotryum</taxon>
    </lineage>
</organism>
<dbReference type="EMBL" id="JAVFKD010000001">
    <property type="protein sequence ID" value="KAK5998291.1"/>
    <property type="molecule type" value="Genomic_DNA"/>
</dbReference>
<reference evidence="4 5" key="1">
    <citation type="submission" date="2024-01" db="EMBL/GenBank/DDBJ databases">
        <title>Complete genome of Cladobotryum mycophilum ATHUM6906.</title>
        <authorList>
            <person name="Christinaki A.C."/>
            <person name="Myridakis A.I."/>
            <person name="Kouvelis V.N."/>
        </authorList>
    </citation>
    <scope>NUCLEOTIDE SEQUENCE [LARGE SCALE GENOMIC DNA]</scope>
    <source>
        <strain evidence="4 5">ATHUM6906</strain>
    </source>
</reference>
<feature type="compositionally biased region" description="Low complexity" evidence="1">
    <location>
        <begin position="244"/>
        <end position="259"/>
    </location>
</feature>
<comment type="caution">
    <text evidence="4">The sequence shown here is derived from an EMBL/GenBank/DDBJ whole genome shotgun (WGS) entry which is preliminary data.</text>
</comment>
<protein>
    <recommendedName>
        <fullName evidence="6">Transcription-silencing protein Clr2</fullName>
    </recommendedName>
</protein>
<dbReference type="Proteomes" id="UP001338125">
    <property type="component" value="Unassembled WGS sequence"/>
</dbReference>
<dbReference type="PANTHER" id="PTHR38046">
    <property type="entry name" value="CRYPTIC LOCI REGULATOR 2"/>
    <property type="match status" value="1"/>
</dbReference>
<evidence type="ECO:0000313" key="4">
    <source>
        <dbReference type="EMBL" id="KAK5998291.1"/>
    </source>
</evidence>
<feature type="compositionally biased region" description="Low complexity" evidence="1">
    <location>
        <begin position="214"/>
        <end position="229"/>
    </location>
</feature>
<feature type="region of interest" description="Disordered" evidence="1">
    <location>
        <begin position="16"/>
        <end position="54"/>
    </location>
</feature>
<dbReference type="Pfam" id="PF16761">
    <property type="entry name" value="Clr2_transil"/>
    <property type="match status" value="1"/>
</dbReference>
<feature type="compositionally biased region" description="Pro residues" evidence="1">
    <location>
        <begin position="230"/>
        <end position="243"/>
    </location>
</feature>
<feature type="compositionally biased region" description="Basic and acidic residues" evidence="1">
    <location>
        <begin position="39"/>
        <end position="50"/>
    </location>
</feature>
<gene>
    <name evidence="4" type="ORF">PT974_00665</name>
</gene>
<dbReference type="InterPro" id="IPR018839">
    <property type="entry name" value="Tscrpt-silencing_Clr2_C"/>
</dbReference>
<sequence>MADTKEFDVIRITRSDGADTGPGYWPVTAPAATNAAKKPSKEASSIEKTPRAKPQMIRLAEDDPRFAEWRIKLGILLKQELSPNPDEGNSWYVHFPRGYWLYEKSKHLWVSGYPIKAKLFKSPQEFGVHLIWLLSTSKAYVDCCCVHCNAPNPAKLPGPDEPMASTTLTETQPKVEKQALPKVTPVPLPAIPGQPIQKPPSALSRLVQQTQPIQSVQPVQPFQTTQQIAPPQPTKPTPQPQPTPTTITKPPTPISAAPITAPPQPQPLQARPQAQSQPQLQPQHQSQPQAQPQSQLQQSKLQSPTWVLKTPHTFRAGELVWYQTGNTWRLGVISAPTMGLYDLVPLGHGMVMQQNVSKPEADLRPFHCYSVPNVDVAELKEKTFDEVPWDAMFRAAGTDVVRRDQINLDASKMAASKIDSSYSLWTRRSEDNATPMMYYGCFFGAERIELGDCVRIKGGELNTNQTAILGLCHIFTADDYVGQVFFRGHVYHLSKGPASTGTVMPEDKLPIALRDEIQWRKSIAPNQQWCVILIRENVVLKEQSVRGRFYPTHRLLPLYNPVEYRNLVTSGQLRDQHVYLNNRMDGGGRYIGRKRNRMETLGASVPHAARLAVEQHVVEEP</sequence>
<evidence type="ECO:0000259" key="2">
    <source>
        <dbReference type="Pfam" id="PF10383"/>
    </source>
</evidence>
<feature type="compositionally biased region" description="Low complexity" evidence="1">
    <location>
        <begin position="28"/>
        <end position="37"/>
    </location>
</feature>
<dbReference type="InterPro" id="IPR038986">
    <property type="entry name" value="Clr2"/>
</dbReference>
<accession>A0ABR0T1H7</accession>
<evidence type="ECO:0000313" key="5">
    <source>
        <dbReference type="Proteomes" id="UP001338125"/>
    </source>
</evidence>
<evidence type="ECO:0000259" key="3">
    <source>
        <dbReference type="Pfam" id="PF16761"/>
    </source>
</evidence>
<dbReference type="InterPro" id="IPR031915">
    <property type="entry name" value="Clr2_N"/>
</dbReference>
<feature type="domain" description="Cryptic loci regulator 2 N-terminal" evidence="3">
    <location>
        <begin position="94"/>
        <end position="148"/>
    </location>
</feature>
<keyword evidence="5" id="KW-1185">Reference proteome</keyword>
<feature type="domain" description="Cryptic loci regulator 2 C-terminal" evidence="2">
    <location>
        <begin position="438"/>
        <end position="551"/>
    </location>
</feature>
<dbReference type="Pfam" id="PF10383">
    <property type="entry name" value="Clr2"/>
    <property type="match status" value="1"/>
</dbReference>
<name>A0ABR0T1H7_9HYPO</name>
<evidence type="ECO:0008006" key="6">
    <source>
        <dbReference type="Google" id="ProtNLM"/>
    </source>
</evidence>